<dbReference type="AlphaFoldDB" id="C5KF73"/>
<sequence>MTLPMVVGTGRRIKTNNTIRAGVRRLSTPPALRPLPYGPQPSPTVPLPMSTNLNIMVKSTLILIYIEEGRQAIPLLRHFPKVEEVTCITVPYAPRPSPACLRHSTVRPPAAPLRAQSPEARLPSTSVTTCLMSLPHLRLIQDNNNRRTPLISLVSAANSAN</sequence>
<dbReference type="RefSeq" id="XP_002785079.1">
    <property type="nucleotide sequence ID" value="XM_002785033.1"/>
</dbReference>
<reference evidence="1 2" key="1">
    <citation type="submission" date="2008-07" db="EMBL/GenBank/DDBJ databases">
        <authorList>
            <person name="El-Sayed N."/>
            <person name="Caler E."/>
            <person name="Inman J."/>
            <person name="Amedeo P."/>
            <person name="Hass B."/>
            <person name="Wortman J."/>
        </authorList>
    </citation>
    <scope>NUCLEOTIDE SEQUENCE [LARGE SCALE GENOMIC DNA]</scope>
    <source>
        <strain evidence="2">ATCC 50983 / TXsc</strain>
    </source>
</reference>
<dbReference type="Proteomes" id="UP000007800">
    <property type="component" value="Unassembled WGS sequence"/>
</dbReference>
<dbReference type="InParanoid" id="C5KF73"/>
<evidence type="ECO:0000313" key="2">
    <source>
        <dbReference type="Proteomes" id="UP000007800"/>
    </source>
</evidence>
<evidence type="ECO:0000313" key="1">
    <source>
        <dbReference type="EMBL" id="EER16875.1"/>
    </source>
</evidence>
<keyword evidence="2" id="KW-1185">Reference proteome</keyword>
<organism evidence="2">
    <name type="scientific">Perkinsus marinus (strain ATCC 50983 / TXsc)</name>
    <dbReference type="NCBI Taxonomy" id="423536"/>
    <lineage>
        <taxon>Eukaryota</taxon>
        <taxon>Sar</taxon>
        <taxon>Alveolata</taxon>
        <taxon>Perkinsozoa</taxon>
        <taxon>Perkinsea</taxon>
        <taxon>Perkinsida</taxon>
        <taxon>Perkinsidae</taxon>
        <taxon>Perkinsus</taxon>
    </lineage>
</organism>
<protein>
    <submittedName>
        <fullName evidence="1">Uncharacterized protein</fullName>
    </submittedName>
</protein>
<dbReference type="GeneID" id="9052880"/>
<dbReference type="EMBL" id="GG672691">
    <property type="protein sequence ID" value="EER16875.1"/>
    <property type="molecule type" value="Genomic_DNA"/>
</dbReference>
<accession>C5KF73</accession>
<name>C5KF73_PERM5</name>
<proteinExistence type="predicted"/>
<gene>
    <name evidence="1" type="ORF">Pmar_PMAR004727</name>
</gene>